<reference evidence="1" key="1">
    <citation type="journal article" date="2023" name="Int. J. Syst. Evol. Microbiol.">
        <title>&lt;i&gt;Holtiella tumoricola&lt;/i&gt; gen. nov. sp. nov., isolated from a human clinical sample.</title>
        <authorList>
            <person name="Allen-Vercoe E."/>
            <person name="Daigneault M.C."/>
            <person name="Vancuren S.J."/>
            <person name="Cochrane K."/>
            <person name="O'Neal L.L."/>
            <person name="Sankaranarayanan K."/>
            <person name="Lawson P.A."/>
        </authorList>
    </citation>
    <scope>NUCLEOTIDE SEQUENCE</scope>
    <source>
        <strain evidence="1">CC70A</strain>
    </source>
</reference>
<evidence type="ECO:0000313" key="1">
    <source>
        <dbReference type="EMBL" id="MDA3731642.1"/>
    </source>
</evidence>
<organism evidence="1 2">
    <name type="scientific">Holtiella tumoricola</name>
    <dbReference type="NCBI Taxonomy" id="3018743"/>
    <lineage>
        <taxon>Bacteria</taxon>
        <taxon>Bacillati</taxon>
        <taxon>Bacillota</taxon>
        <taxon>Clostridia</taxon>
        <taxon>Lachnospirales</taxon>
        <taxon>Cellulosilyticaceae</taxon>
        <taxon>Holtiella</taxon>
    </lineage>
</organism>
<evidence type="ECO:0000313" key="2">
    <source>
        <dbReference type="Proteomes" id="UP001169242"/>
    </source>
</evidence>
<gene>
    <name evidence="1" type="ORF">PBV87_09155</name>
</gene>
<comment type="caution">
    <text evidence="1">The sequence shown here is derived from an EMBL/GenBank/DDBJ whole genome shotgun (WGS) entry which is preliminary data.</text>
</comment>
<proteinExistence type="predicted"/>
<dbReference type="RefSeq" id="WP_271012004.1">
    <property type="nucleotide sequence ID" value="NZ_JAQIFT010000040.1"/>
</dbReference>
<dbReference type="AlphaFoldDB" id="A0AA42J0N0"/>
<name>A0AA42J0N0_9FIRM</name>
<dbReference type="Proteomes" id="UP001169242">
    <property type="component" value="Unassembled WGS sequence"/>
</dbReference>
<dbReference type="EMBL" id="JAQIFT010000040">
    <property type="protein sequence ID" value="MDA3731642.1"/>
    <property type="molecule type" value="Genomic_DNA"/>
</dbReference>
<protein>
    <submittedName>
        <fullName evidence="1">Uncharacterized protein</fullName>
    </submittedName>
</protein>
<keyword evidence="2" id="KW-1185">Reference proteome</keyword>
<accession>A0AA42J0N0</accession>
<sequence length="95" mass="11186">MFNEREYPFKLLVSKYPERTKRDMILSFEKGGITPNDVVKYLPLKDVIGKEFNSFEEVFELDIRGFEHGVLIGKSKEKQQLGIEDFIKFEPKVIK</sequence>